<evidence type="ECO:0000313" key="2">
    <source>
        <dbReference type="EMBL" id="VVJ18912.1"/>
    </source>
</evidence>
<proteinExistence type="predicted"/>
<name>A0A6I8LPH0_9PSEU</name>
<dbReference type="EMBL" id="CABVGP010000001">
    <property type="protein sequence ID" value="VVJ18912.1"/>
    <property type="molecule type" value="Genomic_DNA"/>
</dbReference>
<keyword evidence="3" id="KW-1185">Reference proteome</keyword>
<protein>
    <submittedName>
        <fullName evidence="2">Uncharacterized protein</fullName>
    </submittedName>
</protein>
<evidence type="ECO:0000313" key="3">
    <source>
        <dbReference type="Proteomes" id="UP000399805"/>
    </source>
</evidence>
<sequence length="38" mass="4100">MPVTGAPRGRTFRGGETRRPGIARLGGGREGCPRTDFR</sequence>
<accession>A0A6I8LPH0</accession>
<feature type="region of interest" description="Disordered" evidence="1">
    <location>
        <begin position="1"/>
        <end position="38"/>
    </location>
</feature>
<reference evidence="2 3" key="1">
    <citation type="submission" date="2019-09" db="EMBL/GenBank/DDBJ databases">
        <authorList>
            <person name="Leyn A S."/>
        </authorList>
    </citation>
    <scope>NUCLEOTIDE SEQUENCE [LARGE SCALE GENOMIC DNA]</scope>
    <source>
        <strain evidence="2">AA231_1</strain>
    </source>
</reference>
<gene>
    <name evidence="2" type="ORF">AA23TX_03933</name>
</gene>
<dbReference type="AlphaFoldDB" id="A0A6I8LPH0"/>
<evidence type="ECO:0000256" key="1">
    <source>
        <dbReference type="SAM" id="MobiDB-lite"/>
    </source>
</evidence>
<dbReference type="Proteomes" id="UP000399805">
    <property type="component" value="Unassembled WGS sequence"/>
</dbReference>
<organism evidence="2 3">
    <name type="scientific">Amycolatopsis camponoti</name>
    <dbReference type="NCBI Taxonomy" id="2606593"/>
    <lineage>
        <taxon>Bacteria</taxon>
        <taxon>Bacillati</taxon>
        <taxon>Actinomycetota</taxon>
        <taxon>Actinomycetes</taxon>
        <taxon>Pseudonocardiales</taxon>
        <taxon>Pseudonocardiaceae</taxon>
        <taxon>Amycolatopsis</taxon>
    </lineage>
</organism>